<name>A0A225VXI7_9STRA</name>
<comment type="caution">
    <text evidence="1">The sequence shown here is derived from an EMBL/GenBank/DDBJ whole genome shotgun (WGS) entry which is preliminary data.</text>
</comment>
<dbReference type="OrthoDB" id="94678at2759"/>
<evidence type="ECO:0000313" key="1">
    <source>
        <dbReference type="EMBL" id="OWZ10075.1"/>
    </source>
</evidence>
<sequence length="59" mass="6915">QWKNVVRMAPENVMAVLQQFQSPDYILSTMTDAVLDEWTLPYRRDCLVACISQRRGLQE</sequence>
<accession>A0A225VXI7</accession>
<gene>
    <name evidence="1" type="ORF">PHMEG_00017129</name>
</gene>
<proteinExistence type="predicted"/>
<feature type="non-terminal residue" evidence="1">
    <location>
        <position position="1"/>
    </location>
</feature>
<dbReference type="EMBL" id="NBNE01002569">
    <property type="protein sequence ID" value="OWZ10075.1"/>
    <property type="molecule type" value="Genomic_DNA"/>
</dbReference>
<organism evidence="1 2">
    <name type="scientific">Phytophthora megakarya</name>
    <dbReference type="NCBI Taxonomy" id="4795"/>
    <lineage>
        <taxon>Eukaryota</taxon>
        <taxon>Sar</taxon>
        <taxon>Stramenopiles</taxon>
        <taxon>Oomycota</taxon>
        <taxon>Peronosporomycetes</taxon>
        <taxon>Peronosporales</taxon>
        <taxon>Peronosporaceae</taxon>
        <taxon>Phytophthora</taxon>
    </lineage>
</organism>
<evidence type="ECO:0000313" key="2">
    <source>
        <dbReference type="Proteomes" id="UP000198211"/>
    </source>
</evidence>
<keyword evidence="2" id="KW-1185">Reference proteome</keyword>
<reference evidence="2" key="1">
    <citation type="submission" date="2017-03" db="EMBL/GenBank/DDBJ databases">
        <title>Phytopthora megakarya and P. palmivora, two closely related causual agents of cacao black pod achieved similar genome size and gene model numbers by different mechanisms.</title>
        <authorList>
            <person name="Ali S."/>
            <person name="Shao J."/>
            <person name="Larry D.J."/>
            <person name="Kronmiller B."/>
            <person name="Shen D."/>
            <person name="Strem M.D."/>
            <person name="Melnick R.L."/>
            <person name="Guiltinan M.J."/>
            <person name="Tyler B.M."/>
            <person name="Meinhardt L.W."/>
            <person name="Bailey B.A."/>
        </authorList>
    </citation>
    <scope>NUCLEOTIDE SEQUENCE [LARGE SCALE GENOMIC DNA]</scope>
    <source>
        <strain evidence="2">zdho120</strain>
    </source>
</reference>
<dbReference type="AlphaFoldDB" id="A0A225VXI7"/>
<dbReference type="Proteomes" id="UP000198211">
    <property type="component" value="Unassembled WGS sequence"/>
</dbReference>
<protein>
    <submittedName>
        <fullName evidence="1">Uncharacterized protein</fullName>
    </submittedName>
</protein>